<evidence type="ECO:0000313" key="7">
    <source>
        <dbReference type="EMBL" id="TQF02051.1"/>
    </source>
</evidence>
<feature type="DNA-binding region" description="H-T-H motif" evidence="4">
    <location>
        <begin position="66"/>
        <end position="85"/>
    </location>
</feature>
<evidence type="ECO:0000313" key="8">
    <source>
        <dbReference type="Proteomes" id="UP000319103"/>
    </source>
</evidence>
<feature type="domain" description="HTH tetR-type" evidence="6">
    <location>
        <begin position="43"/>
        <end position="103"/>
    </location>
</feature>
<dbReference type="InterPro" id="IPR050109">
    <property type="entry name" value="HTH-type_TetR-like_transc_reg"/>
</dbReference>
<organism evidence="7 8">
    <name type="scientific">Kitasatospora acidiphila</name>
    <dbReference type="NCBI Taxonomy" id="2567942"/>
    <lineage>
        <taxon>Bacteria</taxon>
        <taxon>Bacillati</taxon>
        <taxon>Actinomycetota</taxon>
        <taxon>Actinomycetes</taxon>
        <taxon>Kitasatosporales</taxon>
        <taxon>Streptomycetaceae</taxon>
        <taxon>Kitasatospora</taxon>
    </lineage>
</organism>
<dbReference type="PROSITE" id="PS50977">
    <property type="entry name" value="HTH_TETR_2"/>
    <property type="match status" value="1"/>
</dbReference>
<gene>
    <name evidence="7" type="ORF">E6W39_06855</name>
</gene>
<keyword evidence="2 4" id="KW-0238">DNA-binding</keyword>
<sequence>MPSRKTPADSAVPADSAHPTRSDAGPELIWLRPERAGRGPRPAHSRASIAAAAVALADAEGLEAVTMRRIAAELGAGTMSLYNYVPKKEQLFDLMLDAVVAEYQLPDAPSGDWRADLRMLAHQQMDILRRHGWVTTVIRQRPSIGPNSLRVTEFFLGAVAGFDLSGGAKMEALAMLNGSVCQFADFERATTAAATSPQRWQLELAGYLGQVAAGGDYPNLTAALGSGGPPPDAGASFERYLDRLLTVLFQA</sequence>
<keyword evidence="3" id="KW-0804">Transcription</keyword>
<dbReference type="InterPro" id="IPR009057">
    <property type="entry name" value="Homeodomain-like_sf"/>
</dbReference>
<dbReference type="RefSeq" id="WP_141632767.1">
    <property type="nucleotide sequence ID" value="NZ_VIGB01000003.1"/>
</dbReference>
<dbReference type="EMBL" id="VIGB01000003">
    <property type="protein sequence ID" value="TQF02051.1"/>
    <property type="molecule type" value="Genomic_DNA"/>
</dbReference>
<feature type="region of interest" description="Disordered" evidence="5">
    <location>
        <begin position="1"/>
        <end position="28"/>
    </location>
</feature>
<dbReference type="PANTHER" id="PTHR30055:SF151">
    <property type="entry name" value="TRANSCRIPTIONAL REGULATORY PROTEIN"/>
    <property type="match status" value="1"/>
</dbReference>
<evidence type="ECO:0000259" key="6">
    <source>
        <dbReference type="PROSITE" id="PS50977"/>
    </source>
</evidence>
<dbReference type="InterPro" id="IPR036271">
    <property type="entry name" value="Tet_transcr_reg_TetR-rel_C_sf"/>
</dbReference>
<dbReference type="Pfam" id="PF00440">
    <property type="entry name" value="TetR_N"/>
    <property type="match status" value="1"/>
</dbReference>
<dbReference type="AlphaFoldDB" id="A0A540VZ91"/>
<dbReference type="GO" id="GO:0003700">
    <property type="term" value="F:DNA-binding transcription factor activity"/>
    <property type="evidence" value="ECO:0007669"/>
    <property type="project" value="TreeGrafter"/>
</dbReference>
<dbReference type="OrthoDB" id="2570341at2"/>
<comment type="caution">
    <text evidence="7">The sequence shown here is derived from an EMBL/GenBank/DDBJ whole genome shotgun (WGS) entry which is preliminary data.</text>
</comment>
<dbReference type="GO" id="GO:0000976">
    <property type="term" value="F:transcription cis-regulatory region binding"/>
    <property type="evidence" value="ECO:0007669"/>
    <property type="project" value="TreeGrafter"/>
</dbReference>
<keyword evidence="8" id="KW-1185">Reference proteome</keyword>
<evidence type="ECO:0000256" key="3">
    <source>
        <dbReference type="ARBA" id="ARBA00023163"/>
    </source>
</evidence>
<name>A0A540VZ91_9ACTN</name>
<dbReference type="SUPFAM" id="SSF46689">
    <property type="entry name" value="Homeodomain-like"/>
    <property type="match status" value="1"/>
</dbReference>
<evidence type="ECO:0000256" key="1">
    <source>
        <dbReference type="ARBA" id="ARBA00023015"/>
    </source>
</evidence>
<dbReference type="SUPFAM" id="SSF48498">
    <property type="entry name" value="Tetracyclin repressor-like, C-terminal domain"/>
    <property type="match status" value="1"/>
</dbReference>
<evidence type="ECO:0000256" key="5">
    <source>
        <dbReference type="SAM" id="MobiDB-lite"/>
    </source>
</evidence>
<proteinExistence type="predicted"/>
<dbReference type="InterPro" id="IPR004111">
    <property type="entry name" value="Repressor_TetR_C"/>
</dbReference>
<dbReference type="Proteomes" id="UP000319103">
    <property type="component" value="Unassembled WGS sequence"/>
</dbReference>
<dbReference type="Gene3D" id="1.10.357.10">
    <property type="entry name" value="Tetracycline Repressor, domain 2"/>
    <property type="match status" value="1"/>
</dbReference>
<dbReference type="Pfam" id="PF02909">
    <property type="entry name" value="TetR_C_1"/>
    <property type="match status" value="1"/>
</dbReference>
<accession>A0A540VZ91</accession>
<dbReference type="Gene3D" id="1.10.10.60">
    <property type="entry name" value="Homeodomain-like"/>
    <property type="match status" value="1"/>
</dbReference>
<protein>
    <submittedName>
        <fullName evidence="7">TetR family transcriptional regulator</fullName>
    </submittedName>
</protein>
<keyword evidence="1" id="KW-0805">Transcription regulation</keyword>
<evidence type="ECO:0000256" key="2">
    <source>
        <dbReference type="ARBA" id="ARBA00023125"/>
    </source>
</evidence>
<dbReference type="GO" id="GO:0045892">
    <property type="term" value="P:negative regulation of DNA-templated transcription"/>
    <property type="evidence" value="ECO:0007669"/>
    <property type="project" value="InterPro"/>
</dbReference>
<dbReference type="PANTHER" id="PTHR30055">
    <property type="entry name" value="HTH-TYPE TRANSCRIPTIONAL REGULATOR RUTR"/>
    <property type="match status" value="1"/>
</dbReference>
<dbReference type="InterPro" id="IPR001647">
    <property type="entry name" value="HTH_TetR"/>
</dbReference>
<reference evidence="7 8" key="1">
    <citation type="submission" date="2019-06" db="EMBL/GenBank/DDBJ databases">
        <title>Description of Kitasatospora acidophila sp. nov. isolated from pine grove soil, and reclassification of Streptomyces novaecaesareae to Kitasatospora novaeceasareae comb. nov.</title>
        <authorList>
            <person name="Kim M.J."/>
        </authorList>
    </citation>
    <scope>NUCLEOTIDE SEQUENCE [LARGE SCALE GENOMIC DNA]</scope>
    <source>
        <strain evidence="7 8">MMS16-CNU292</strain>
    </source>
</reference>
<evidence type="ECO:0000256" key="4">
    <source>
        <dbReference type="PROSITE-ProRule" id="PRU00335"/>
    </source>
</evidence>